<dbReference type="EMBL" id="JBDJAW010000019">
    <property type="protein sequence ID" value="MEN3538006.1"/>
    <property type="molecule type" value="Genomic_DNA"/>
</dbReference>
<keyword evidence="3" id="KW-1185">Reference proteome</keyword>
<organism evidence="2 3">
    <name type="scientific">Microbispora maris</name>
    <dbReference type="NCBI Taxonomy" id="3144104"/>
    <lineage>
        <taxon>Bacteria</taxon>
        <taxon>Bacillati</taxon>
        <taxon>Actinomycetota</taxon>
        <taxon>Actinomycetes</taxon>
        <taxon>Streptosporangiales</taxon>
        <taxon>Streptosporangiaceae</taxon>
        <taxon>Microbispora</taxon>
    </lineage>
</organism>
<sequence>MVFYFGMPSFKDAPELTTDEIEAMCDTLVRVHEALAVIVSRERARREGLMDGGRLTRHGLNAATDLLGMSLVTDEKWRDISGEAGSTDGGLSSATAALPSRRPSTASKSVGYFRQGPWPWITSSTPDREFPPIEGPF</sequence>
<comment type="caution">
    <text evidence="2">The sequence shown here is derived from an EMBL/GenBank/DDBJ whole genome shotgun (WGS) entry which is preliminary data.</text>
</comment>
<evidence type="ECO:0000256" key="1">
    <source>
        <dbReference type="SAM" id="MobiDB-lite"/>
    </source>
</evidence>
<evidence type="ECO:0000313" key="3">
    <source>
        <dbReference type="Proteomes" id="UP001447516"/>
    </source>
</evidence>
<evidence type="ECO:0000313" key="2">
    <source>
        <dbReference type="EMBL" id="MEN3538006.1"/>
    </source>
</evidence>
<reference evidence="2 3" key="1">
    <citation type="submission" date="2024-05" db="EMBL/GenBank/DDBJ databases">
        <title>Microbispora sp.ZYX-F-249.</title>
        <authorList>
            <person name="Xie H."/>
        </authorList>
    </citation>
    <scope>NUCLEOTIDE SEQUENCE [LARGE SCALE GENOMIC DNA]</scope>
    <source>
        <strain evidence="2 3">ZYX-F-249</strain>
    </source>
</reference>
<proteinExistence type="predicted"/>
<dbReference type="RefSeq" id="WP_346227957.1">
    <property type="nucleotide sequence ID" value="NZ_JBDJAW010000019.1"/>
</dbReference>
<accession>A0ABV0AVJ3</accession>
<gene>
    <name evidence="2" type="ORF">AAH991_23025</name>
</gene>
<name>A0ABV0AVJ3_9ACTN</name>
<dbReference type="Proteomes" id="UP001447516">
    <property type="component" value="Unassembled WGS sequence"/>
</dbReference>
<protein>
    <submittedName>
        <fullName evidence="2">Uncharacterized protein</fullName>
    </submittedName>
</protein>
<feature type="region of interest" description="Disordered" evidence="1">
    <location>
        <begin position="80"/>
        <end position="110"/>
    </location>
</feature>